<dbReference type="AlphaFoldDB" id="A0A2G5U8D7"/>
<comment type="caution">
    <text evidence="1">The sequence shown here is derived from an EMBL/GenBank/DDBJ whole genome shotgun (WGS) entry which is preliminary data.</text>
</comment>
<gene>
    <name evidence="1" type="primary">Cni-R102.8</name>
    <name evidence="1" type="synonym">Cnig_chr_IV.g15018</name>
    <name evidence="1" type="ORF">B9Z55_015018</name>
</gene>
<dbReference type="EMBL" id="PDUG01000004">
    <property type="protein sequence ID" value="PIC35767.1"/>
    <property type="molecule type" value="Genomic_DNA"/>
</dbReference>
<keyword evidence="2" id="KW-1185">Reference proteome</keyword>
<dbReference type="PANTHER" id="PTHR21479">
    <property type="match status" value="1"/>
</dbReference>
<sequence>MLFWGAPYEHFQFDLTITCSIPGRSEFNMFIEWWESDVFVSDEQITKLKYVRAPTGSYSFSIYGAMNGDEPWSNGYAPYAVITHDCNKYGRPTELEWTLLNRCSVGQKFCHYRIIYDITDKSGSHYIHANGFRQGKYIPFQDFKSEETQITFRFPKEDY</sequence>
<protein>
    <submittedName>
        <fullName evidence="1">Uncharacterized protein</fullName>
    </submittedName>
</protein>
<organism evidence="1 2">
    <name type="scientific">Caenorhabditis nigoni</name>
    <dbReference type="NCBI Taxonomy" id="1611254"/>
    <lineage>
        <taxon>Eukaryota</taxon>
        <taxon>Metazoa</taxon>
        <taxon>Ecdysozoa</taxon>
        <taxon>Nematoda</taxon>
        <taxon>Chromadorea</taxon>
        <taxon>Rhabditida</taxon>
        <taxon>Rhabditina</taxon>
        <taxon>Rhabditomorpha</taxon>
        <taxon>Rhabditoidea</taxon>
        <taxon>Rhabditidae</taxon>
        <taxon>Peloderinae</taxon>
        <taxon>Caenorhabditis</taxon>
    </lineage>
</organism>
<dbReference type="Proteomes" id="UP000230233">
    <property type="component" value="Chromosome IV"/>
</dbReference>
<dbReference type="OrthoDB" id="5855605at2759"/>
<name>A0A2G5U8D7_9PELO</name>
<reference evidence="2" key="1">
    <citation type="submission" date="2017-10" db="EMBL/GenBank/DDBJ databases">
        <title>Rapid genome shrinkage in a self-fertile nematode reveals novel sperm competition proteins.</title>
        <authorList>
            <person name="Yin D."/>
            <person name="Schwarz E.M."/>
            <person name="Thomas C.G."/>
            <person name="Felde R.L."/>
            <person name="Korf I.F."/>
            <person name="Cutter A.D."/>
            <person name="Schartner C.M."/>
            <person name="Ralston E.J."/>
            <person name="Meyer B.J."/>
            <person name="Haag E.S."/>
        </authorList>
    </citation>
    <scope>NUCLEOTIDE SEQUENCE [LARGE SCALE GENOMIC DNA]</scope>
    <source>
        <strain evidence="2">JU1422</strain>
    </source>
</reference>
<evidence type="ECO:0000313" key="1">
    <source>
        <dbReference type="EMBL" id="PIC35767.1"/>
    </source>
</evidence>
<accession>A0A2G5U8D7</accession>
<proteinExistence type="predicted"/>
<evidence type="ECO:0000313" key="2">
    <source>
        <dbReference type="Proteomes" id="UP000230233"/>
    </source>
</evidence>
<dbReference type="PANTHER" id="PTHR21479:SF9">
    <property type="entry name" value="OOCYTE-SECRETED PROTEIN 2-RELATED"/>
    <property type="match status" value="1"/>
</dbReference>